<protein>
    <submittedName>
        <fullName evidence="3">Universal stress protein</fullName>
    </submittedName>
</protein>
<evidence type="ECO:0000256" key="1">
    <source>
        <dbReference type="ARBA" id="ARBA00008791"/>
    </source>
</evidence>
<dbReference type="InterPro" id="IPR006015">
    <property type="entry name" value="Universal_stress_UspA"/>
</dbReference>
<dbReference type="PRINTS" id="PR01438">
    <property type="entry name" value="UNVRSLSTRESS"/>
</dbReference>
<evidence type="ECO:0000313" key="3">
    <source>
        <dbReference type="EMBL" id="MFC5905795.1"/>
    </source>
</evidence>
<dbReference type="PANTHER" id="PTHR46268">
    <property type="entry name" value="STRESS RESPONSE PROTEIN NHAX"/>
    <property type="match status" value="1"/>
</dbReference>
<feature type="domain" description="UspA" evidence="2">
    <location>
        <begin position="1"/>
        <end position="135"/>
    </location>
</feature>
<proteinExistence type="inferred from homology"/>
<dbReference type="RefSeq" id="WP_380578572.1">
    <property type="nucleotide sequence ID" value="NZ_JBHSQJ010000004.1"/>
</dbReference>
<dbReference type="InterPro" id="IPR014729">
    <property type="entry name" value="Rossmann-like_a/b/a_fold"/>
</dbReference>
<dbReference type="Pfam" id="PF00582">
    <property type="entry name" value="Usp"/>
    <property type="match status" value="2"/>
</dbReference>
<gene>
    <name evidence="3" type="ORF">ACFP3V_00955</name>
</gene>
<keyword evidence="4" id="KW-1185">Reference proteome</keyword>
<accession>A0ABW1FTM0</accession>
<comment type="similarity">
    <text evidence="1">Belongs to the universal stress protein A family.</text>
</comment>
<dbReference type="Proteomes" id="UP001596174">
    <property type="component" value="Unassembled WGS sequence"/>
</dbReference>
<dbReference type="EMBL" id="JBHSQJ010000004">
    <property type="protein sequence ID" value="MFC5905795.1"/>
    <property type="molecule type" value="Genomic_DNA"/>
</dbReference>
<dbReference type="PANTHER" id="PTHR46268:SF6">
    <property type="entry name" value="UNIVERSAL STRESS PROTEIN UP12"/>
    <property type="match status" value="1"/>
</dbReference>
<comment type="caution">
    <text evidence="3">The sequence shown here is derived from an EMBL/GenBank/DDBJ whole genome shotgun (WGS) entry which is preliminary data.</text>
</comment>
<dbReference type="Gene3D" id="3.40.50.620">
    <property type="entry name" value="HUPs"/>
    <property type="match status" value="2"/>
</dbReference>
<feature type="domain" description="UspA" evidence="2">
    <location>
        <begin position="145"/>
        <end position="288"/>
    </location>
</feature>
<reference evidence="4" key="1">
    <citation type="journal article" date="2019" name="Int. J. Syst. Evol. Microbiol.">
        <title>The Global Catalogue of Microorganisms (GCM) 10K type strain sequencing project: providing services to taxonomists for standard genome sequencing and annotation.</title>
        <authorList>
            <consortium name="The Broad Institute Genomics Platform"/>
            <consortium name="The Broad Institute Genome Sequencing Center for Infectious Disease"/>
            <person name="Wu L."/>
            <person name="Ma J."/>
        </authorList>
    </citation>
    <scope>NUCLEOTIDE SEQUENCE [LARGE SCALE GENOMIC DNA]</scope>
    <source>
        <strain evidence="4">JCM 4816</strain>
    </source>
</reference>
<name>A0ABW1FTM0_9ACTN</name>
<evidence type="ECO:0000259" key="2">
    <source>
        <dbReference type="Pfam" id="PF00582"/>
    </source>
</evidence>
<dbReference type="InterPro" id="IPR006016">
    <property type="entry name" value="UspA"/>
</dbReference>
<sequence length="296" mass="31519">MTRPVIAGVDGSPSSRRAALWAAEEALRRNVPLRLVFAAAWPVDTEGGVTQDLFSRRATELVAQVREEIAARHPRLELDGVVLDDAVIAALADASREAELLVLGSRGIGGFRGLLVGSVALSMAAWTEGPLALVRDAEAPTDAPLLVGVDPGRTASAVLEFAFREAELRGAGLRLVHAWSPPALWTPGPDGGAEPTAEELDARQRLLDLVRPWRERYPGVPVQSVVRPRAASAGLVTGSVARVLVEEAQRAQLVVLGRRRHRAPALLHLGRTTHAVLHHAPAPVVVVPHDPAEAQP</sequence>
<evidence type="ECO:0000313" key="4">
    <source>
        <dbReference type="Proteomes" id="UP001596174"/>
    </source>
</evidence>
<organism evidence="3 4">
    <name type="scientific">Streptacidiphilus monticola</name>
    <dbReference type="NCBI Taxonomy" id="2161674"/>
    <lineage>
        <taxon>Bacteria</taxon>
        <taxon>Bacillati</taxon>
        <taxon>Actinomycetota</taxon>
        <taxon>Actinomycetes</taxon>
        <taxon>Kitasatosporales</taxon>
        <taxon>Streptomycetaceae</taxon>
        <taxon>Streptacidiphilus</taxon>
    </lineage>
</organism>
<dbReference type="SUPFAM" id="SSF52402">
    <property type="entry name" value="Adenine nucleotide alpha hydrolases-like"/>
    <property type="match status" value="2"/>
</dbReference>